<gene>
    <name evidence="2" type="ORF">HK100_003915</name>
</gene>
<comment type="caution">
    <text evidence="2">The sequence shown here is derived from an EMBL/GenBank/DDBJ whole genome shotgun (WGS) entry which is preliminary data.</text>
</comment>
<sequence length="138" mass="14471">MQISSIFLLTLSAAKISLSAPIPAAWCVHDGCSLDNAARRDILPAEAPVAEIVARDAAAWCVHDGCSLDNAARRDETPVEIPVETSVLPVLGVAARDPATWCVHDGCTLDNTARKNETPTSIAPLAISRKISALDSSA</sequence>
<evidence type="ECO:0000313" key="2">
    <source>
        <dbReference type="EMBL" id="KAJ3133971.1"/>
    </source>
</evidence>
<organism evidence="2 3">
    <name type="scientific">Physocladia obscura</name>
    <dbReference type="NCBI Taxonomy" id="109957"/>
    <lineage>
        <taxon>Eukaryota</taxon>
        <taxon>Fungi</taxon>
        <taxon>Fungi incertae sedis</taxon>
        <taxon>Chytridiomycota</taxon>
        <taxon>Chytridiomycota incertae sedis</taxon>
        <taxon>Chytridiomycetes</taxon>
        <taxon>Chytridiales</taxon>
        <taxon>Chytriomycetaceae</taxon>
        <taxon>Physocladia</taxon>
    </lineage>
</organism>
<reference evidence="2" key="1">
    <citation type="submission" date="2020-05" db="EMBL/GenBank/DDBJ databases">
        <title>Phylogenomic resolution of chytrid fungi.</title>
        <authorList>
            <person name="Stajich J.E."/>
            <person name="Amses K."/>
            <person name="Simmons R."/>
            <person name="Seto K."/>
            <person name="Myers J."/>
            <person name="Bonds A."/>
            <person name="Quandt C.A."/>
            <person name="Barry K."/>
            <person name="Liu P."/>
            <person name="Grigoriev I."/>
            <person name="Longcore J.E."/>
            <person name="James T.Y."/>
        </authorList>
    </citation>
    <scope>NUCLEOTIDE SEQUENCE</scope>
    <source>
        <strain evidence="2">JEL0513</strain>
    </source>
</reference>
<protein>
    <recommendedName>
        <fullName evidence="4">Secreted protein</fullName>
    </recommendedName>
</protein>
<feature type="chain" id="PRO_5042186879" description="Secreted protein" evidence="1">
    <location>
        <begin position="20"/>
        <end position="138"/>
    </location>
</feature>
<dbReference type="Proteomes" id="UP001211907">
    <property type="component" value="Unassembled WGS sequence"/>
</dbReference>
<dbReference type="AlphaFoldDB" id="A0AAD5T7K0"/>
<dbReference type="EMBL" id="JADGJH010000201">
    <property type="protein sequence ID" value="KAJ3133971.1"/>
    <property type="molecule type" value="Genomic_DNA"/>
</dbReference>
<keyword evidence="1" id="KW-0732">Signal</keyword>
<feature type="signal peptide" evidence="1">
    <location>
        <begin position="1"/>
        <end position="19"/>
    </location>
</feature>
<proteinExistence type="predicted"/>
<keyword evidence="3" id="KW-1185">Reference proteome</keyword>
<evidence type="ECO:0000313" key="3">
    <source>
        <dbReference type="Proteomes" id="UP001211907"/>
    </source>
</evidence>
<name>A0AAD5T7K0_9FUNG</name>
<evidence type="ECO:0000256" key="1">
    <source>
        <dbReference type="SAM" id="SignalP"/>
    </source>
</evidence>
<accession>A0AAD5T7K0</accession>
<evidence type="ECO:0008006" key="4">
    <source>
        <dbReference type="Google" id="ProtNLM"/>
    </source>
</evidence>